<dbReference type="InterPro" id="IPR011335">
    <property type="entry name" value="Restrct_endonuc-II-like"/>
</dbReference>
<keyword evidence="12 15" id="KW-0413">Isomerase</keyword>
<keyword evidence="9 15" id="KW-0460">Magnesium</keyword>
<evidence type="ECO:0000256" key="1">
    <source>
        <dbReference type="ARBA" id="ARBA00022722"/>
    </source>
</evidence>
<feature type="active site" description="For nuclease activity" evidence="15">
    <location>
        <position position="1008"/>
    </location>
</feature>
<feature type="binding site" evidence="15">
    <location>
        <position position="995"/>
    </location>
    <ligand>
        <name>Mg(2+)</name>
        <dbReference type="ChEBI" id="CHEBI:18420"/>
    </ligand>
</feature>
<feature type="region of interest" description="Disordered" evidence="17">
    <location>
        <begin position="797"/>
        <end position="828"/>
    </location>
</feature>
<feature type="binding site" evidence="15">
    <location>
        <position position="860"/>
    </location>
    <ligand>
        <name>Mg(2+)</name>
        <dbReference type="ChEBI" id="CHEBI:18420"/>
    </ligand>
</feature>
<dbReference type="Proteomes" id="UP001183648">
    <property type="component" value="Unassembled WGS sequence"/>
</dbReference>
<comment type="function">
    <text evidence="15">A helicase/nuclease that prepares dsDNA breaks (DSB) for recombinational DNA repair. Binds to DSBs and unwinds DNA via a highly rapid and processive ATP-dependent bidirectional helicase activity. Unwinds dsDNA until it encounters a Chi (crossover hotspot instigator) sequence from the 3' direction. Cuts ssDNA a few nucleotides 3' to the Chi site. The properties and activities of the enzyme are changed at Chi. The Chi-altered holoenzyme produces a long 3'-ssDNA overhang and facilitates RecA-binding to the ssDNA for homologous DNA recombination and repair. Holoenzyme degrades any linearized DNA that is unable to undergo homologous recombination. In the holoenzyme this subunit contributes ATPase, 3'-5' helicase, exonuclease activity and loads RecA onto ssDNA.</text>
</comment>
<dbReference type="Gene3D" id="1.10.486.10">
    <property type="entry name" value="PCRA, domain 4"/>
    <property type="match status" value="1"/>
</dbReference>
<dbReference type="PROSITE" id="PS51217">
    <property type="entry name" value="UVRD_HELICASE_CTER"/>
    <property type="match status" value="1"/>
</dbReference>
<evidence type="ECO:0000256" key="15">
    <source>
        <dbReference type="HAMAP-Rule" id="MF_01485"/>
    </source>
</evidence>
<keyword evidence="5 15" id="KW-0378">Hydrolase</keyword>
<evidence type="ECO:0000259" key="18">
    <source>
        <dbReference type="PROSITE" id="PS51198"/>
    </source>
</evidence>
<organism evidence="20 21">
    <name type="scientific">Nocardioides marmoribigeumensis</name>
    <dbReference type="NCBI Taxonomy" id="433649"/>
    <lineage>
        <taxon>Bacteria</taxon>
        <taxon>Bacillati</taxon>
        <taxon>Actinomycetota</taxon>
        <taxon>Actinomycetes</taxon>
        <taxon>Propionibacteriales</taxon>
        <taxon>Nocardioidaceae</taxon>
        <taxon>Nocardioides</taxon>
    </lineage>
</organism>
<keyword evidence="10 15" id="KW-0238">DNA-binding</keyword>
<dbReference type="GO" id="GO:0008854">
    <property type="term" value="F:exodeoxyribonuclease V activity"/>
    <property type="evidence" value="ECO:0007669"/>
    <property type="project" value="UniProtKB-EC"/>
</dbReference>
<keyword evidence="4 15" id="KW-0227">DNA damage</keyword>
<comment type="caution">
    <text evidence="20">The sequence shown here is derived from an EMBL/GenBank/DDBJ whole genome shotgun (WGS) entry which is preliminary data.</text>
</comment>
<comment type="domain">
    <text evidence="15">The C-terminal domain has nuclease activity and interacts with RecD. It interacts with RecA, facilitating its loading onto ssDNA.</text>
</comment>
<evidence type="ECO:0000313" key="20">
    <source>
        <dbReference type="EMBL" id="MDR7362463.1"/>
    </source>
</evidence>
<dbReference type="InterPro" id="IPR011604">
    <property type="entry name" value="PDDEXK-like_dom_sf"/>
</dbReference>
<keyword evidence="8 15" id="KW-0067">ATP-binding</keyword>
<sequence>MSNVIPLRPGPATFDVCGALPTGTTLLEASAGTGKTWTIASLVARHVVEGHVPLDRMLVVTFGRAASQELRERVRERLVEAERALAGGPAGDGLLELLTDVEETERVERLRRVREALVDFDAATIATIHQFCQLVLAGLGVAGDSDRSAVLVENLDDLREEVVDDLYVRKFAPGDTAPAFSRRDATKIAKVAVGDPRATLEPRAATAETTAGTRLRFAEAVRREIDVRKRRLGVLSYDDLLGRLADALEAEDSPARERMRGRWSLVLVDEFQDTDPVQWQVFDRAFSGHATLVLIGDPKQAIYAFRGGDVDTYLQAKQTASAELTLGTNHRSDEPLVASLTAFLADAELGTDIVVRPVTAAHEGSRLAGLPEPSPFRLRLLDREQCGGAGAKPLAMQAVREVVPDDVAADVARLLSSGGTFRDGETDRPLQPGDVAVLAAKRADLDRVHVALAARGVRSVVAGSGNVVTTEAGTDWLVLLEALEQPHRPERVRAAALTAFLGHSAAELSEGGEPLTERLGDRLRDWVELLRARGVAAVFEVAVSEGGLTRRVLDVEDGERLLTDLRHLAELLHDRMTREGVGLTGLLTWLREQREEAERESDTERTRRLDSDAAAVQLVTIHGSKGLQYPVVYLPFVADYWERKEEFPLFHAEDGSRSIDVAGEDAVPAHVAKAKHELAQEQLRLLYVAMTRAQCQLVTWWFPSNNTATSAMHRLLMGRRPGDSGPPEPRPAVPTDAEAVARARAWQDHGGPRVERVSVSGTTVRAAALDAATLEARRWTRRVDRDWRRTSYTGLSRAAEEGDARAGSAEQRPGFASEPESTPKQDEPALPLVEELTAADGVPSPMGELPSGATFGSLVHAVLEDADPDAPDHAGDLHAELSRHIETQRVRWPVAVGTTELADALVAVCTSPLGPLLGGRTLATIPKRDRLEELDFELPLGGGDRPVGASPLSAAGPLLRRHLPEGDPLLPYADVLDSPGHQAQRLLGYLSGSVDLVARVDGRYVVVDYKTNWLGPFTDPPTPLTSGHYTPDRLAAAMTHSSYPLQALLYAVVLHRFLRWRLPGYDPDTHLGGVAYLYLRGMCGPDTPVVQGRPCGVFSWRPPVGLVEDLSDLLDGSPR</sequence>
<dbReference type="InterPro" id="IPR000212">
    <property type="entry name" value="DNA_helicase_UvrD/REP"/>
</dbReference>
<evidence type="ECO:0000256" key="11">
    <source>
        <dbReference type="ARBA" id="ARBA00023204"/>
    </source>
</evidence>
<comment type="catalytic activity">
    <reaction evidence="13 15">
        <text>Couples ATP hydrolysis with the unwinding of duplex DNA by translocating in the 3'-5' direction.</text>
        <dbReference type="EC" id="5.6.2.4"/>
    </reaction>
</comment>
<dbReference type="SUPFAM" id="SSF52980">
    <property type="entry name" value="Restriction endonuclease-like"/>
    <property type="match status" value="1"/>
</dbReference>
<comment type="catalytic activity">
    <reaction evidence="14 15">
        <text>ATP + H2O = ADP + phosphate + H(+)</text>
        <dbReference type="Rhea" id="RHEA:13065"/>
        <dbReference type="ChEBI" id="CHEBI:15377"/>
        <dbReference type="ChEBI" id="CHEBI:15378"/>
        <dbReference type="ChEBI" id="CHEBI:30616"/>
        <dbReference type="ChEBI" id="CHEBI:43474"/>
        <dbReference type="ChEBI" id="CHEBI:456216"/>
        <dbReference type="EC" id="5.6.2.4"/>
    </reaction>
</comment>
<name>A0ABU2BV11_9ACTN</name>
<dbReference type="InterPro" id="IPR014017">
    <property type="entry name" value="DNA_helicase_UvrD-like_C"/>
</dbReference>
<keyword evidence="21" id="KW-1185">Reference proteome</keyword>
<feature type="region of interest" description="Disordered" evidence="17">
    <location>
        <begin position="719"/>
        <end position="754"/>
    </location>
</feature>
<dbReference type="SUPFAM" id="SSF52540">
    <property type="entry name" value="P-loop containing nucleoside triphosphate hydrolases"/>
    <property type="match status" value="1"/>
</dbReference>
<comment type="similarity">
    <text evidence="15">Belongs to the helicase family. UvrD subfamily.</text>
</comment>
<dbReference type="InterPro" id="IPR014016">
    <property type="entry name" value="UvrD-like_ATP-bd"/>
</dbReference>
<keyword evidence="3 15" id="KW-0547">Nucleotide-binding</keyword>
<evidence type="ECO:0000256" key="5">
    <source>
        <dbReference type="ARBA" id="ARBA00022801"/>
    </source>
</evidence>
<keyword evidence="2 15" id="KW-0479">Metal-binding</keyword>
<dbReference type="PANTHER" id="PTHR11070">
    <property type="entry name" value="UVRD / RECB / PCRA DNA HELICASE FAMILY MEMBER"/>
    <property type="match status" value="1"/>
</dbReference>
<keyword evidence="7 15" id="KW-0269">Exonuclease</keyword>
<comment type="miscellaneous">
    <text evidence="15">In the RecBCD complex, RecB has a slow 3'-5' helicase, an exonuclease activity and loads RecA onto ssDNA, RecD has a fast 5'-3' helicase activity, while RecC stimulates the ATPase and processivity of the RecB helicase and contributes to recognition of the Chi site.</text>
</comment>
<accession>A0ABU2BV11</accession>
<evidence type="ECO:0000256" key="8">
    <source>
        <dbReference type="ARBA" id="ARBA00022840"/>
    </source>
</evidence>
<feature type="binding site" evidence="15">
    <location>
        <position position="1008"/>
    </location>
    <ligand>
        <name>Mg(2+)</name>
        <dbReference type="ChEBI" id="CHEBI:18420"/>
    </ligand>
</feature>
<evidence type="ECO:0000256" key="7">
    <source>
        <dbReference type="ARBA" id="ARBA00022839"/>
    </source>
</evidence>
<evidence type="ECO:0000256" key="9">
    <source>
        <dbReference type="ARBA" id="ARBA00022842"/>
    </source>
</evidence>
<dbReference type="RefSeq" id="WP_310301777.1">
    <property type="nucleotide sequence ID" value="NZ_BAAAPS010000008.1"/>
</dbReference>
<feature type="compositionally biased region" description="Basic and acidic residues" evidence="17">
    <location>
        <begin position="739"/>
        <end position="754"/>
    </location>
</feature>
<evidence type="ECO:0000256" key="17">
    <source>
        <dbReference type="SAM" id="MobiDB-lite"/>
    </source>
</evidence>
<dbReference type="PROSITE" id="PS51198">
    <property type="entry name" value="UVRD_HELICASE_ATP_BIND"/>
    <property type="match status" value="1"/>
</dbReference>
<dbReference type="InterPro" id="IPR004586">
    <property type="entry name" value="RecB"/>
</dbReference>
<comment type="cofactor">
    <cofactor evidence="15">
        <name>Mg(2+)</name>
        <dbReference type="ChEBI" id="CHEBI:18420"/>
    </cofactor>
    <text evidence="15">Binds 1 Mg(2+) ion per subunit.</text>
</comment>
<evidence type="ECO:0000256" key="10">
    <source>
        <dbReference type="ARBA" id="ARBA00023125"/>
    </source>
</evidence>
<evidence type="ECO:0000256" key="6">
    <source>
        <dbReference type="ARBA" id="ARBA00022806"/>
    </source>
</evidence>
<proteinExistence type="inferred from homology"/>
<evidence type="ECO:0000256" key="3">
    <source>
        <dbReference type="ARBA" id="ARBA00022741"/>
    </source>
</evidence>
<evidence type="ECO:0000256" key="16">
    <source>
        <dbReference type="PROSITE-ProRule" id="PRU00560"/>
    </source>
</evidence>
<keyword evidence="6 15" id="KW-0347">Helicase</keyword>
<dbReference type="Gene3D" id="3.90.320.10">
    <property type="match status" value="1"/>
</dbReference>
<dbReference type="Pfam" id="PF12705">
    <property type="entry name" value="PDDEXK_1"/>
    <property type="match status" value="1"/>
</dbReference>
<feature type="region of interest" description="Nuclease activity, interacts with RecD and RecA" evidence="15">
    <location>
        <begin position="786"/>
        <end position="1119"/>
    </location>
</feature>
<dbReference type="EC" id="3.1.11.5" evidence="15"/>
<comment type="domain">
    <text evidence="15">The N-terminal DNA-binding domain is a ssDNA-dependent ATPase and has ATP-dependent 3'-5' helicase function. This domain interacts with RecC.</text>
</comment>
<dbReference type="Pfam" id="PF13361">
    <property type="entry name" value="UvrD_C"/>
    <property type="match status" value="1"/>
</dbReference>
<reference evidence="20 21" key="1">
    <citation type="submission" date="2023-07" db="EMBL/GenBank/DDBJ databases">
        <title>Sequencing the genomes of 1000 actinobacteria strains.</title>
        <authorList>
            <person name="Klenk H.-P."/>
        </authorList>
    </citation>
    <scope>NUCLEOTIDE SEQUENCE [LARGE SCALE GENOMIC DNA]</scope>
    <source>
        <strain evidence="20 21">DSM 19426</strain>
    </source>
</reference>
<feature type="region of interest" description="DNA-binding and helicase activity, interacts with RecC" evidence="15">
    <location>
        <begin position="1"/>
        <end position="717"/>
    </location>
</feature>
<dbReference type="Pfam" id="PF00580">
    <property type="entry name" value="UvrD-helicase"/>
    <property type="match status" value="1"/>
</dbReference>
<evidence type="ECO:0000256" key="14">
    <source>
        <dbReference type="ARBA" id="ARBA00048988"/>
    </source>
</evidence>
<dbReference type="InterPro" id="IPR027417">
    <property type="entry name" value="P-loop_NTPase"/>
</dbReference>
<dbReference type="EC" id="5.6.2.4" evidence="15"/>
<comment type="catalytic activity">
    <reaction evidence="15">
        <text>Exonucleolytic cleavage (in the presence of ATP) in either 5'- to 3'- or 3'- to 5'-direction to yield 5'-phosphooligonucleotides.</text>
        <dbReference type="EC" id="3.1.11.5"/>
    </reaction>
</comment>
<evidence type="ECO:0000256" key="2">
    <source>
        <dbReference type="ARBA" id="ARBA00022723"/>
    </source>
</evidence>
<dbReference type="EMBL" id="JAVDYG010000001">
    <property type="protein sequence ID" value="MDR7362463.1"/>
    <property type="molecule type" value="Genomic_DNA"/>
</dbReference>
<dbReference type="Gene3D" id="3.40.50.300">
    <property type="entry name" value="P-loop containing nucleotide triphosphate hydrolases"/>
    <property type="match status" value="2"/>
</dbReference>
<evidence type="ECO:0000259" key="19">
    <source>
        <dbReference type="PROSITE" id="PS51217"/>
    </source>
</evidence>
<evidence type="ECO:0000256" key="13">
    <source>
        <dbReference type="ARBA" id="ARBA00034617"/>
    </source>
</evidence>
<protein>
    <recommendedName>
        <fullName evidence="15">RecBCD enzyme subunit RecB</fullName>
        <ecNumber evidence="15">3.1.11.5</ecNumber>
        <ecNumber evidence="15">5.6.2.4</ecNumber>
    </recommendedName>
    <alternativeName>
        <fullName evidence="15">DNA 3'-5' helicase subunit RecB</fullName>
    </alternativeName>
    <alternativeName>
        <fullName evidence="15">Exonuclease V subunit RecB</fullName>
        <shortName evidence="15">ExoV subunit RecB</shortName>
    </alternativeName>
    <alternativeName>
        <fullName evidence="15">Helicase/nuclease RecBCD subunit RecB</fullName>
    </alternativeName>
</protein>
<feature type="domain" description="UvrD-like helicase ATP-binding" evidence="18">
    <location>
        <begin position="8"/>
        <end position="333"/>
    </location>
</feature>
<feature type="domain" description="UvrD-like helicase C-terminal" evidence="19">
    <location>
        <begin position="361"/>
        <end position="626"/>
    </location>
</feature>
<dbReference type="PANTHER" id="PTHR11070:SF23">
    <property type="entry name" value="RECBCD ENZYME SUBUNIT RECB"/>
    <property type="match status" value="1"/>
</dbReference>
<dbReference type="HAMAP" id="MF_01485">
    <property type="entry name" value="RecB"/>
    <property type="match status" value="1"/>
</dbReference>
<evidence type="ECO:0000256" key="12">
    <source>
        <dbReference type="ARBA" id="ARBA00023235"/>
    </source>
</evidence>
<dbReference type="CDD" id="cd22352">
    <property type="entry name" value="RecB_C-like"/>
    <property type="match status" value="1"/>
</dbReference>
<feature type="binding site" evidence="16">
    <location>
        <begin position="29"/>
        <end position="36"/>
    </location>
    <ligand>
        <name>ATP</name>
        <dbReference type="ChEBI" id="CHEBI:30616"/>
    </ligand>
</feature>
<keyword evidence="11 15" id="KW-0234">DNA repair</keyword>
<keyword evidence="1 15" id="KW-0540">Nuclease</keyword>
<dbReference type="CDD" id="cd17932">
    <property type="entry name" value="DEXQc_UvrD"/>
    <property type="match status" value="1"/>
</dbReference>
<evidence type="ECO:0000256" key="4">
    <source>
        <dbReference type="ARBA" id="ARBA00022763"/>
    </source>
</evidence>
<comment type="subunit">
    <text evidence="15">Heterotrimer of RecB, RecC and RecD. All subunits contribute to DNA-binding. Interacts with RecA.</text>
</comment>
<dbReference type="InterPro" id="IPR038726">
    <property type="entry name" value="PDDEXK_AddAB-type"/>
</dbReference>
<evidence type="ECO:0000313" key="21">
    <source>
        <dbReference type="Proteomes" id="UP001183648"/>
    </source>
</evidence>
<gene>
    <name evidence="15" type="primary">recB</name>
    <name evidence="20" type="ORF">J2S63_002016</name>
</gene>